<evidence type="ECO:0000256" key="1">
    <source>
        <dbReference type="ARBA" id="ARBA00022737"/>
    </source>
</evidence>
<evidence type="ECO:0000313" key="5">
    <source>
        <dbReference type="Proteomes" id="UP001627154"/>
    </source>
</evidence>
<keyword evidence="2 3" id="KW-0040">ANK repeat</keyword>
<evidence type="ECO:0000313" key="4">
    <source>
        <dbReference type="EMBL" id="KAL3404532.1"/>
    </source>
</evidence>
<dbReference type="PANTHER" id="PTHR24180">
    <property type="entry name" value="CYCLIN-DEPENDENT KINASE INHIBITOR 2C-RELATED"/>
    <property type="match status" value="1"/>
</dbReference>
<comment type="caution">
    <text evidence="4">The sequence shown here is derived from an EMBL/GenBank/DDBJ whole genome shotgun (WGS) entry which is preliminary data.</text>
</comment>
<dbReference type="InterPro" id="IPR002110">
    <property type="entry name" value="Ankyrin_rpt"/>
</dbReference>
<reference evidence="4 5" key="1">
    <citation type="journal article" date="2024" name="bioRxiv">
        <title>A reference genome for Trichogramma kaykai: A tiny desert-dwelling parasitoid wasp with competing sex-ratio distorters.</title>
        <authorList>
            <person name="Culotta J."/>
            <person name="Lindsey A.R."/>
        </authorList>
    </citation>
    <scope>NUCLEOTIDE SEQUENCE [LARGE SCALE GENOMIC DNA]</scope>
    <source>
        <strain evidence="4 5">KSX58</strain>
    </source>
</reference>
<proteinExistence type="predicted"/>
<evidence type="ECO:0000256" key="3">
    <source>
        <dbReference type="PROSITE-ProRule" id="PRU00023"/>
    </source>
</evidence>
<feature type="repeat" description="ANK" evidence="3">
    <location>
        <begin position="182"/>
        <end position="217"/>
    </location>
</feature>
<dbReference type="Gene3D" id="1.25.40.20">
    <property type="entry name" value="Ankyrin repeat-containing domain"/>
    <property type="match status" value="1"/>
</dbReference>
<dbReference type="InterPro" id="IPR051637">
    <property type="entry name" value="Ank_repeat_dom-contain_49"/>
</dbReference>
<dbReference type="SMART" id="SM00248">
    <property type="entry name" value="ANK"/>
    <property type="match status" value="4"/>
</dbReference>
<organism evidence="4 5">
    <name type="scientific">Trichogramma kaykai</name>
    <dbReference type="NCBI Taxonomy" id="54128"/>
    <lineage>
        <taxon>Eukaryota</taxon>
        <taxon>Metazoa</taxon>
        <taxon>Ecdysozoa</taxon>
        <taxon>Arthropoda</taxon>
        <taxon>Hexapoda</taxon>
        <taxon>Insecta</taxon>
        <taxon>Pterygota</taxon>
        <taxon>Neoptera</taxon>
        <taxon>Endopterygota</taxon>
        <taxon>Hymenoptera</taxon>
        <taxon>Apocrita</taxon>
        <taxon>Proctotrupomorpha</taxon>
        <taxon>Chalcidoidea</taxon>
        <taxon>Trichogrammatidae</taxon>
        <taxon>Trichogramma</taxon>
    </lineage>
</organism>
<dbReference type="AlphaFoldDB" id="A0ABD2XI42"/>
<keyword evidence="1" id="KW-0677">Repeat</keyword>
<dbReference type="InterPro" id="IPR036770">
    <property type="entry name" value="Ankyrin_rpt-contain_sf"/>
</dbReference>
<dbReference type="Proteomes" id="UP001627154">
    <property type="component" value="Unassembled WGS sequence"/>
</dbReference>
<dbReference type="EMBL" id="JBJJXI010000025">
    <property type="protein sequence ID" value="KAL3404532.1"/>
    <property type="molecule type" value="Genomic_DNA"/>
</dbReference>
<evidence type="ECO:0000256" key="2">
    <source>
        <dbReference type="ARBA" id="ARBA00023043"/>
    </source>
</evidence>
<protein>
    <submittedName>
        <fullName evidence="4">Uncharacterized protein</fullName>
    </submittedName>
</protein>
<gene>
    <name evidence="4" type="ORF">TKK_002993</name>
</gene>
<name>A0ABD2XI42_9HYME</name>
<feature type="repeat" description="ANK" evidence="3">
    <location>
        <begin position="263"/>
        <end position="291"/>
    </location>
</feature>
<accession>A0ABD2XI42</accession>
<keyword evidence="5" id="KW-1185">Reference proteome</keyword>
<dbReference type="PROSITE" id="PS50088">
    <property type="entry name" value="ANK_REPEAT"/>
    <property type="match status" value="2"/>
</dbReference>
<sequence length="489" mass="56983">MMEMEYYPYRFSTLDLFDRVKSLREKVNWQVVKERREFIRQLYPLTRGDYDFQSPINLREIFRKEEIDWLLSEAVKSLELHEGEAIIEFVSCSGYKDEPDVDEDGKPLLRRTTAIHHATRRWISDWSLKVGRLFEVYDRFDANYVDESGLSHFHVACKFRRVDVVQKFLELGHDPNCLWTETGDAPLHMTMSSPFDCKKSTIRALLSKGAEPNLANKEGSTPLHVICKRDVNEIPSDEAVVRFFSQIGREIGRPVRVDARDKLGRTPLQWAVARCKPSVIDALLNHGAKMSNFVFPTEDYFGEGFELENDNWGDYTLILASRVLTVIERLEKRGYELDRAGALTIMKFFAKHNLFQKSAVLDQSSRRVRRWLDNQKFAIESKRVTVKPSLSFYELMQLRAEEVEKVFAFSDCYKFAKMKKLNELPPGTSWICLVHLIELMSRKFCRRWALDPLLELTSYQLPILCCEKIIEKLKNESLFTICLAAADRA</sequence>
<dbReference type="PANTHER" id="PTHR24180:SF45">
    <property type="entry name" value="POLY [ADP-RIBOSE] POLYMERASE TANKYRASE"/>
    <property type="match status" value="1"/>
</dbReference>
<dbReference type="SUPFAM" id="SSF48403">
    <property type="entry name" value="Ankyrin repeat"/>
    <property type="match status" value="1"/>
</dbReference>
<dbReference type="Pfam" id="PF12796">
    <property type="entry name" value="Ank_2"/>
    <property type="match status" value="1"/>
</dbReference>
<dbReference type="PROSITE" id="PS50297">
    <property type="entry name" value="ANK_REP_REGION"/>
    <property type="match status" value="1"/>
</dbReference>